<dbReference type="SUPFAM" id="SSF81995">
    <property type="entry name" value="beta-sandwich domain of Sec23/24"/>
    <property type="match status" value="1"/>
</dbReference>
<dbReference type="EMBL" id="KN834796">
    <property type="protein sequence ID" value="KIK56697.1"/>
    <property type="molecule type" value="Genomic_DNA"/>
</dbReference>
<dbReference type="GO" id="GO:0000149">
    <property type="term" value="F:SNARE binding"/>
    <property type="evidence" value="ECO:0007669"/>
    <property type="project" value="TreeGrafter"/>
</dbReference>
<dbReference type="PANTHER" id="PTHR13803:SF39">
    <property type="entry name" value="SECRETORY 24AB, ISOFORM A"/>
    <property type="match status" value="1"/>
</dbReference>
<proteinExistence type="predicted"/>
<dbReference type="GO" id="GO:0006886">
    <property type="term" value="P:intracellular protein transport"/>
    <property type="evidence" value="ECO:0007669"/>
    <property type="project" value="InterPro"/>
</dbReference>
<dbReference type="GO" id="GO:0090110">
    <property type="term" value="P:COPII-coated vesicle cargo loading"/>
    <property type="evidence" value="ECO:0007669"/>
    <property type="project" value="TreeGrafter"/>
</dbReference>
<dbReference type="Gene3D" id="2.30.30.380">
    <property type="entry name" value="Zn-finger domain of Sec23/24"/>
    <property type="match status" value="1"/>
</dbReference>
<dbReference type="OrthoDB" id="49016at2759"/>
<evidence type="ECO:0000259" key="1">
    <source>
        <dbReference type="Pfam" id="PF04810"/>
    </source>
</evidence>
<dbReference type="Pfam" id="PF04810">
    <property type="entry name" value="zf-Sec23_Sec24"/>
    <property type="match status" value="1"/>
</dbReference>
<dbReference type="SUPFAM" id="SSF82919">
    <property type="entry name" value="Zn-finger domain of Sec23/24"/>
    <property type="match status" value="1"/>
</dbReference>
<dbReference type="InterPro" id="IPR050550">
    <property type="entry name" value="SEC23_SEC24_subfamily"/>
</dbReference>
<dbReference type="InterPro" id="IPR006895">
    <property type="entry name" value="Znf_Sec23_Sec24"/>
</dbReference>
<dbReference type="GO" id="GO:0008270">
    <property type="term" value="F:zinc ion binding"/>
    <property type="evidence" value="ECO:0007669"/>
    <property type="project" value="InterPro"/>
</dbReference>
<dbReference type="AlphaFoldDB" id="A0A0D0CF44"/>
<dbReference type="GO" id="GO:0070971">
    <property type="term" value="C:endoplasmic reticulum exit site"/>
    <property type="evidence" value="ECO:0007669"/>
    <property type="project" value="TreeGrafter"/>
</dbReference>
<accession>A0A0D0CF44</accession>
<dbReference type="HOGENOM" id="CLU_1570818_0_0_1"/>
<feature type="domain" description="Zinc finger Sec23/Sec24-type" evidence="1">
    <location>
        <begin position="105"/>
        <end position="133"/>
    </location>
</feature>
<gene>
    <name evidence="2" type="ORF">GYMLUDRAFT_61913</name>
</gene>
<dbReference type="GO" id="GO:0030127">
    <property type="term" value="C:COPII vesicle coat"/>
    <property type="evidence" value="ECO:0007669"/>
    <property type="project" value="InterPro"/>
</dbReference>
<keyword evidence="3" id="KW-1185">Reference proteome</keyword>
<dbReference type="PANTHER" id="PTHR13803">
    <property type="entry name" value="SEC24-RELATED PROTEIN"/>
    <property type="match status" value="1"/>
</dbReference>
<sequence length="170" mass="18475">MGLGGQKPFSLQTANLLTLPPDPREVSLSPPEIRLPPNTAVTSSQFASADSSYQCSILNAFPNASSLLSKSKIPLALIITPYRTVSENEQPVPLVTDTVIALLQTYINPFVQFIDGENRWRCCMCNLSNEVPRMFDWGLIGIRCAISLEIAGANPNSVMVLSSCGANRVY</sequence>
<reference evidence="2 3" key="1">
    <citation type="submission" date="2014-04" db="EMBL/GenBank/DDBJ databases">
        <title>Evolutionary Origins and Diversification of the Mycorrhizal Mutualists.</title>
        <authorList>
            <consortium name="DOE Joint Genome Institute"/>
            <consortium name="Mycorrhizal Genomics Consortium"/>
            <person name="Kohler A."/>
            <person name="Kuo A."/>
            <person name="Nagy L.G."/>
            <person name="Floudas D."/>
            <person name="Copeland A."/>
            <person name="Barry K.W."/>
            <person name="Cichocki N."/>
            <person name="Veneault-Fourrey C."/>
            <person name="LaButti K."/>
            <person name="Lindquist E.A."/>
            <person name="Lipzen A."/>
            <person name="Lundell T."/>
            <person name="Morin E."/>
            <person name="Murat C."/>
            <person name="Riley R."/>
            <person name="Ohm R."/>
            <person name="Sun H."/>
            <person name="Tunlid A."/>
            <person name="Henrissat B."/>
            <person name="Grigoriev I.V."/>
            <person name="Hibbett D.S."/>
            <person name="Martin F."/>
        </authorList>
    </citation>
    <scope>NUCLEOTIDE SEQUENCE [LARGE SCALE GENOMIC DNA]</scope>
    <source>
        <strain evidence="2 3">FD-317 M1</strain>
    </source>
</reference>
<evidence type="ECO:0000313" key="2">
    <source>
        <dbReference type="EMBL" id="KIK56697.1"/>
    </source>
</evidence>
<dbReference type="Proteomes" id="UP000053593">
    <property type="component" value="Unassembled WGS sequence"/>
</dbReference>
<organism evidence="2 3">
    <name type="scientific">Collybiopsis luxurians FD-317 M1</name>
    <dbReference type="NCBI Taxonomy" id="944289"/>
    <lineage>
        <taxon>Eukaryota</taxon>
        <taxon>Fungi</taxon>
        <taxon>Dikarya</taxon>
        <taxon>Basidiomycota</taxon>
        <taxon>Agaricomycotina</taxon>
        <taxon>Agaricomycetes</taxon>
        <taxon>Agaricomycetidae</taxon>
        <taxon>Agaricales</taxon>
        <taxon>Marasmiineae</taxon>
        <taxon>Omphalotaceae</taxon>
        <taxon>Collybiopsis</taxon>
        <taxon>Collybiopsis luxurians</taxon>
    </lineage>
</organism>
<evidence type="ECO:0000313" key="3">
    <source>
        <dbReference type="Proteomes" id="UP000053593"/>
    </source>
</evidence>
<name>A0A0D0CF44_9AGAR</name>
<protein>
    <recommendedName>
        <fullName evidence="1">Zinc finger Sec23/Sec24-type domain-containing protein</fullName>
    </recommendedName>
</protein>
<dbReference type="InterPro" id="IPR036174">
    <property type="entry name" value="Znf_Sec23_Sec24_sf"/>
</dbReference>